<evidence type="ECO:0000313" key="2">
    <source>
        <dbReference type="Proteomes" id="UP000004750"/>
    </source>
</evidence>
<dbReference type="AlphaFoldDB" id="G9ZEE0"/>
<accession>G9ZEE0</accession>
<proteinExistence type="predicted"/>
<reference evidence="1 2" key="1">
    <citation type="submission" date="2011-08" db="EMBL/GenBank/DDBJ databases">
        <authorList>
            <person name="Weinstock G."/>
            <person name="Sodergren E."/>
            <person name="Clifton S."/>
            <person name="Fulton L."/>
            <person name="Fulton B."/>
            <person name="Courtney L."/>
            <person name="Fronick C."/>
            <person name="Harrison M."/>
            <person name="Strong C."/>
            <person name="Farmer C."/>
            <person name="Delahaunty K."/>
            <person name="Markovic C."/>
            <person name="Hall O."/>
            <person name="Minx P."/>
            <person name="Tomlinson C."/>
            <person name="Mitreva M."/>
            <person name="Hou S."/>
            <person name="Chen J."/>
            <person name="Wollam A."/>
            <person name="Pepin K.H."/>
            <person name="Johnson M."/>
            <person name="Bhonagiri V."/>
            <person name="Zhang X."/>
            <person name="Suruliraj S."/>
            <person name="Warren W."/>
            <person name="Chinwalla A."/>
            <person name="Mardis E.R."/>
            <person name="Wilson R.K."/>
        </authorList>
    </citation>
    <scope>NUCLEOTIDE SEQUENCE [LARGE SCALE GENOMIC DNA]</scope>
    <source>
        <strain evidence="1 2">F0432</strain>
    </source>
</reference>
<name>G9ZEE0_9GAMM</name>
<protein>
    <submittedName>
        <fullName evidence="1">Uncharacterized protein</fullName>
    </submittedName>
</protein>
<comment type="caution">
    <text evidence="1">The sequence shown here is derived from an EMBL/GenBank/DDBJ whole genome shotgun (WGS) entry which is preliminary data.</text>
</comment>
<gene>
    <name evidence="1" type="ORF">HMPREF9080_01125</name>
</gene>
<sequence>MLILLKKKIQFWILIMTVKSSSMKKRKLTVSIILSMMKAKKNGIALMKAETRMVNILPTVSLHPIP</sequence>
<organism evidence="1 2">
    <name type="scientific">Cardiobacterium valvarum F0432</name>
    <dbReference type="NCBI Taxonomy" id="797473"/>
    <lineage>
        <taxon>Bacteria</taxon>
        <taxon>Pseudomonadati</taxon>
        <taxon>Pseudomonadota</taxon>
        <taxon>Gammaproteobacteria</taxon>
        <taxon>Cardiobacteriales</taxon>
        <taxon>Cardiobacteriaceae</taxon>
        <taxon>Cardiobacterium</taxon>
    </lineage>
</organism>
<dbReference type="EMBL" id="AGCM01000062">
    <property type="protein sequence ID" value="EHM54681.1"/>
    <property type="molecule type" value="Genomic_DNA"/>
</dbReference>
<dbReference type="HOGENOM" id="CLU_2823179_0_0_6"/>
<dbReference type="Proteomes" id="UP000004750">
    <property type="component" value="Unassembled WGS sequence"/>
</dbReference>
<evidence type="ECO:0000313" key="1">
    <source>
        <dbReference type="EMBL" id="EHM54681.1"/>
    </source>
</evidence>